<dbReference type="Pfam" id="PF13449">
    <property type="entry name" value="Phytase-like"/>
    <property type="match status" value="1"/>
</dbReference>
<dbReference type="EMBL" id="HG938353">
    <property type="protein sequence ID" value="CDN47288.1"/>
    <property type="molecule type" value="Genomic_DNA"/>
</dbReference>
<feature type="signal peptide" evidence="1">
    <location>
        <begin position="1"/>
        <end position="21"/>
    </location>
</feature>
<name>A0A068SM21_NEOGA</name>
<organism evidence="3 4">
    <name type="scientific">Neorhizobium galegae bv. orientalis str. HAMBI 540</name>
    <dbReference type="NCBI Taxonomy" id="1028800"/>
    <lineage>
        <taxon>Bacteria</taxon>
        <taxon>Pseudomonadati</taxon>
        <taxon>Pseudomonadota</taxon>
        <taxon>Alphaproteobacteria</taxon>
        <taxon>Hyphomicrobiales</taxon>
        <taxon>Rhizobiaceae</taxon>
        <taxon>Rhizobium/Agrobacterium group</taxon>
        <taxon>Neorhizobium</taxon>
    </lineage>
</organism>
<accession>A0A068SM21</accession>
<keyword evidence="1" id="KW-0732">Signal</keyword>
<dbReference type="PANTHER" id="PTHR37957">
    <property type="entry name" value="BLR7070 PROTEIN"/>
    <property type="match status" value="1"/>
</dbReference>
<evidence type="ECO:0000313" key="4">
    <source>
        <dbReference type="Proteomes" id="UP000028181"/>
    </source>
</evidence>
<feature type="chain" id="PRO_5001653225" evidence="1">
    <location>
        <begin position="22"/>
        <end position="452"/>
    </location>
</feature>
<dbReference type="KEGG" id="ngg:RG540_CH11000"/>
<feature type="domain" description="Phytase-like" evidence="2">
    <location>
        <begin position="90"/>
        <end position="423"/>
    </location>
</feature>
<dbReference type="Proteomes" id="UP000028181">
    <property type="component" value="Chromosome I"/>
</dbReference>
<dbReference type="RefSeq" id="WP_038585477.1">
    <property type="nucleotide sequence ID" value="NZ_HG938353.1"/>
</dbReference>
<dbReference type="OrthoDB" id="9795869at2"/>
<dbReference type="PATRIC" id="fig|1028800.3.peg.1117"/>
<gene>
    <name evidence="3" type="ORF">RG540_CH11000</name>
</gene>
<proteinExistence type="predicted"/>
<keyword evidence="4" id="KW-1185">Reference proteome</keyword>
<evidence type="ECO:0000313" key="3">
    <source>
        <dbReference type="EMBL" id="CDN47288.1"/>
    </source>
</evidence>
<dbReference type="HOGENOM" id="CLU_048268_0_0_5"/>
<protein>
    <submittedName>
        <fullName evidence="3">Glycerophosphodiester phosphodiesterase</fullName>
    </submittedName>
</protein>
<reference evidence="4" key="1">
    <citation type="journal article" date="2014" name="BMC Genomics">
        <title>Genome sequencing of two Neorhizobium galegae strains reveals a noeT gene responsible for the unusual acetylation of the nodulation factors.</title>
        <authorList>
            <person name="Osterman J."/>
            <person name="Marsh J."/>
            <person name="Laine P.K."/>
            <person name="Zeng Z."/>
            <person name="Alatalo E."/>
            <person name="Sullivan J.T."/>
            <person name="Young J.P."/>
            <person name="Thomas-Oates J."/>
            <person name="Paulin L."/>
            <person name="Lindstrom K."/>
        </authorList>
    </citation>
    <scope>NUCLEOTIDE SEQUENCE [LARGE SCALE GENOMIC DNA]</scope>
    <source>
        <strain evidence="4">HAMBI 540</strain>
    </source>
</reference>
<dbReference type="eggNOG" id="COG4222">
    <property type="taxonomic scope" value="Bacteria"/>
</dbReference>
<sequence length="452" mass="48580">MTKFLLATVALAALIGGSASADDKVFPAKLTGQAILPANTVVPAPADAPAFLKTSGKFTTADRKRTDALATLPGKDGARITDVKLPLDGQPVQGFSGIKTMADGTFWTLSDNGFGSKFNSSDSMLFLHQMKFDWATNKAEVVKNVFLSDPNKIAPFPIVTEATETRYLTGADFDIESVQPVADGFWLGDEFGPYLLKVDTQGRLTDVIATTVDGKLVLSPDNPLIQLPGNPAAKMPVFNLKRSGGFEGLAMAKDGSKLYGLLEGPLYKDDGQVEQADGKTAIRVIEFDVASKKWTGRSWLYPFADKGAAIGDFNMIDASTALVIERDNGAGTKDKACADSKQPKPDCFDVPAELKRVYKIEFNDANVGKAVRKIGYIDLMNIQDPDNKKKVGSVAGVYDMPFVTIENVDVIDATHIIIGNDNNLPFSAGRAVDKADNNEFSVLEVGEFMSAK</sequence>
<dbReference type="AlphaFoldDB" id="A0A068SM21"/>
<dbReference type="InterPro" id="IPR027372">
    <property type="entry name" value="Phytase-like_dom"/>
</dbReference>
<dbReference type="GeneID" id="24255549"/>
<evidence type="ECO:0000259" key="2">
    <source>
        <dbReference type="Pfam" id="PF13449"/>
    </source>
</evidence>
<dbReference type="PANTHER" id="PTHR37957:SF1">
    <property type="entry name" value="PHYTASE-LIKE DOMAIN-CONTAINING PROTEIN"/>
    <property type="match status" value="1"/>
</dbReference>
<evidence type="ECO:0000256" key="1">
    <source>
        <dbReference type="SAM" id="SignalP"/>
    </source>
</evidence>